<organism evidence="1 2">
    <name type="scientific">Batillaria attramentaria</name>
    <dbReference type="NCBI Taxonomy" id="370345"/>
    <lineage>
        <taxon>Eukaryota</taxon>
        <taxon>Metazoa</taxon>
        <taxon>Spiralia</taxon>
        <taxon>Lophotrochozoa</taxon>
        <taxon>Mollusca</taxon>
        <taxon>Gastropoda</taxon>
        <taxon>Caenogastropoda</taxon>
        <taxon>Sorbeoconcha</taxon>
        <taxon>Cerithioidea</taxon>
        <taxon>Batillariidae</taxon>
        <taxon>Batillaria</taxon>
    </lineage>
</organism>
<proteinExistence type="predicted"/>
<evidence type="ECO:0000313" key="2">
    <source>
        <dbReference type="Proteomes" id="UP001519460"/>
    </source>
</evidence>
<name>A0ABD0JQQ9_9CAEN</name>
<dbReference type="Proteomes" id="UP001519460">
    <property type="component" value="Unassembled WGS sequence"/>
</dbReference>
<protein>
    <submittedName>
        <fullName evidence="1">Uncharacterized protein</fullName>
    </submittedName>
</protein>
<sequence>MVTDLDVYAPTVDGPTDLEAVAQSIISWSASIPIFLQRRKAFCNFLQFIYVMIEKPHKFGEIHVLSDQSNEL</sequence>
<gene>
    <name evidence="1" type="ORF">BaRGS_00031677</name>
</gene>
<accession>A0ABD0JQQ9</accession>
<comment type="caution">
    <text evidence="1">The sequence shown here is derived from an EMBL/GenBank/DDBJ whole genome shotgun (WGS) entry which is preliminary data.</text>
</comment>
<reference evidence="1 2" key="1">
    <citation type="journal article" date="2023" name="Sci. Data">
        <title>Genome assembly of the Korean intertidal mud-creeper Batillaria attramentaria.</title>
        <authorList>
            <person name="Patra A.K."/>
            <person name="Ho P.T."/>
            <person name="Jun S."/>
            <person name="Lee S.J."/>
            <person name="Kim Y."/>
            <person name="Won Y.J."/>
        </authorList>
    </citation>
    <scope>NUCLEOTIDE SEQUENCE [LARGE SCALE GENOMIC DNA]</scope>
    <source>
        <strain evidence="1">Wonlab-2016</strain>
    </source>
</reference>
<evidence type="ECO:0000313" key="1">
    <source>
        <dbReference type="EMBL" id="KAK7477091.1"/>
    </source>
</evidence>
<dbReference type="EMBL" id="JACVVK020000358">
    <property type="protein sequence ID" value="KAK7477091.1"/>
    <property type="molecule type" value="Genomic_DNA"/>
</dbReference>
<dbReference type="AlphaFoldDB" id="A0ABD0JQQ9"/>
<keyword evidence="2" id="KW-1185">Reference proteome</keyword>